<dbReference type="EMBL" id="CAJFDI010000006">
    <property type="protein sequence ID" value="CAD5233494.1"/>
    <property type="molecule type" value="Genomic_DNA"/>
</dbReference>
<keyword evidence="3" id="KW-1185">Reference proteome</keyword>
<dbReference type="Proteomes" id="UP000582659">
    <property type="component" value="Unassembled WGS sequence"/>
</dbReference>
<evidence type="ECO:0000313" key="3">
    <source>
        <dbReference type="Proteomes" id="UP000659654"/>
    </source>
</evidence>
<name>A0A7I8X3P5_BURXY</name>
<dbReference type="Proteomes" id="UP000659654">
    <property type="component" value="Unassembled WGS sequence"/>
</dbReference>
<sequence>MVDRSVLRRENTTRLAMARTEQSARRVRMKKITDFVERCRMQGKSFGCNETKVRREQHRAEFSEDAEHEYLQGPSTRIQETNVDDEPLDMEGSRSSSRQQVEINFGHADVAFGLHKKMASLDKALSRRTESTDQEGEQPQEPSEEANDRLEIDDIVIEIRDDLEEIQDKKDDE</sequence>
<evidence type="ECO:0000256" key="1">
    <source>
        <dbReference type="SAM" id="MobiDB-lite"/>
    </source>
</evidence>
<feature type="compositionally biased region" description="Acidic residues" evidence="1">
    <location>
        <begin position="132"/>
        <end position="145"/>
    </location>
</feature>
<protein>
    <submittedName>
        <fullName evidence="2">(pine wood nematode) hypothetical protein</fullName>
    </submittedName>
</protein>
<gene>
    <name evidence="2" type="ORF">BXYJ_LOCUS13585</name>
</gene>
<accession>A0A7I8X3P5</accession>
<dbReference type="AlphaFoldDB" id="A0A7I8X3P5"/>
<organism evidence="2 3">
    <name type="scientific">Bursaphelenchus xylophilus</name>
    <name type="common">Pinewood nematode worm</name>
    <name type="synonym">Aphelenchoides xylophilus</name>
    <dbReference type="NCBI Taxonomy" id="6326"/>
    <lineage>
        <taxon>Eukaryota</taxon>
        <taxon>Metazoa</taxon>
        <taxon>Ecdysozoa</taxon>
        <taxon>Nematoda</taxon>
        <taxon>Chromadorea</taxon>
        <taxon>Rhabditida</taxon>
        <taxon>Tylenchina</taxon>
        <taxon>Tylenchomorpha</taxon>
        <taxon>Aphelenchoidea</taxon>
        <taxon>Aphelenchoididae</taxon>
        <taxon>Bursaphelenchus</taxon>
    </lineage>
</organism>
<evidence type="ECO:0000313" key="2">
    <source>
        <dbReference type="EMBL" id="CAD5233494.1"/>
    </source>
</evidence>
<dbReference type="EMBL" id="CAJFCV020000006">
    <property type="protein sequence ID" value="CAG9128676.1"/>
    <property type="molecule type" value="Genomic_DNA"/>
</dbReference>
<feature type="region of interest" description="Disordered" evidence="1">
    <location>
        <begin position="62"/>
        <end position="100"/>
    </location>
</feature>
<comment type="caution">
    <text evidence="2">The sequence shown here is derived from an EMBL/GenBank/DDBJ whole genome shotgun (WGS) entry which is preliminary data.</text>
</comment>
<proteinExistence type="predicted"/>
<reference evidence="2" key="1">
    <citation type="submission" date="2020-09" db="EMBL/GenBank/DDBJ databases">
        <authorList>
            <person name="Kikuchi T."/>
        </authorList>
    </citation>
    <scope>NUCLEOTIDE SEQUENCE</scope>
    <source>
        <strain evidence="2">Ka4C1</strain>
    </source>
</reference>
<feature type="region of interest" description="Disordered" evidence="1">
    <location>
        <begin position="123"/>
        <end position="152"/>
    </location>
</feature>